<name>A0A183F3C2_HELPZ</name>
<reference evidence="4 5" key="1">
    <citation type="submission" date="2018-11" db="EMBL/GenBank/DDBJ databases">
        <authorList>
            <consortium name="Pathogen Informatics"/>
        </authorList>
    </citation>
    <scope>NUCLEOTIDE SEQUENCE [LARGE SCALE GENOMIC DNA]</scope>
</reference>
<sequence length="108" mass="12504">MHNECAIRFEREEAVKTTKEGCWSFIAQESEVAEKRKKDPNGPERALSTHMLWLNEMRPKFTKPGMSVVDFFRPAGVHWATVKDKSRWEKMAAEGKKRYEKMAGGSSR</sequence>
<dbReference type="WBParaSite" id="HPBE_0000066401-mRNA-1">
    <property type="protein sequence ID" value="HPBE_0000066401-mRNA-1"/>
    <property type="gene ID" value="HPBE_0000066401"/>
</dbReference>
<evidence type="ECO:0000256" key="1">
    <source>
        <dbReference type="ARBA" id="ARBA00023125"/>
    </source>
</evidence>
<protein>
    <submittedName>
        <fullName evidence="6">HMG box domain-containing protein</fullName>
    </submittedName>
</protein>
<organism evidence="5 6">
    <name type="scientific">Heligmosomoides polygyrus</name>
    <name type="common">Parasitic roundworm</name>
    <dbReference type="NCBI Taxonomy" id="6339"/>
    <lineage>
        <taxon>Eukaryota</taxon>
        <taxon>Metazoa</taxon>
        <taxon>Ecdysozoa</taxon>
        <taxon>Nematoda</taxon>
        <taxon>Chromadorea</taxon>
        <taxon>Rhabditida</taxon>
        <taxon>Rhabditina</taxon>
        <taxon>Rhabditomorpha</taxon>
        <taxon>Strongyloidea</taxon>
        <taxon>Heligmosomidae</taxon>
        <taxon>Heligmosomoides</taxon>
    </lineage>
</organism>
<evidence type="ECO:0000313" key="5">
    <source>
        <dbReference type="Proteomes" id="UP000050761"/>
    </source>
</evidence>
<dbReference type="Proteomes" id="UP000050761">
    <property type="component" value="Unassembled WGS sequence"/>
</dbReference>
<evidence type="ECO:0000313" key="6">
    <source>
        <dbReference type="WBParaSite" id="HPBE_0000066401-mRNA-1"/>
    </source>
</evidence>
<dbReference type="GO" id="GO:0005634">
    <property type="term" value="C:nucleus"/>
    <property type="evidence" value="ECO:0007669"/>
    <property type="project" value="UniProtKB-UniRule"/>
</dbReference>
<dbReference type="PANTHER" id="PTHR48112">
    <property type="entry name" value="HIGH MOBILITY GROUP PROTEIN DSP1"/>
    <property type="match status" value="1"/>
</dbReference>
<dbReference type="OrthoDB" id="498543at2759"/>
<feature type="domain" description="HMG box" evidence="3">
    <location>
        <begin position="43"/>
        <end position="101"/>
    </location>
</feature>
<reference evidence="6" key="2">
    <citation type="submission" date="2019-09" db="UniProtKB">
        <authorList>
            <consortium name="WormBaseParasite"/>
        </authorList>
    </citation>
    <scope>IDENTIFICATION</scope>
</reference>
<dbReference type="GO" id="GO:0003677">
    <property type="term" value="F:DNA binding"/>
    <property type="evidence" value="ECO:0007669"/>
    <property type="project" value="UniProtKB-UniRule"/>
</dbReference>
<evidence type="ECO:0000259" key="3">
    <source>
        <dbReference type="PROSITE" id="PS50118"/>
    </source>
</evidence>
<dbReference type="EMBL" id="UZAH01000527">
    <property type="protein sequence ID" value="VDO19047.1"/>
    <property type="molecule type" value="Genomic_DNA"/>
</dbReference>
<dbReference type="InterPro" id="IPR050342">
    <property type="entry name" value="HMGB"/>
</dbReference>
<dbReference type="InterPro" id="IPR036910">
    <property type="entry name" value="HMG_box_dom_sf"/>
</dbReference>
<dbReference type="Pfam" id="PF00505">
    <property type="entry name" value="HMG_box"/>
    <property type="match status" value="1"/>
</dbReference>
<dbReference type="SUPFAM" id="SSF47095">
    <property type="entry name" value="HMG-box"/>
    <property type="match status" value="1"/>
</dbReference>
<dbReference type="GO" id="GO:0006357">
    <property type="term" value="P:regulation of transcription by RNA polymerase II"/>
    <property type="evidence" value="ECO:0007669"/>
    <property type="project" value="TreeGrafter"/>
</dbReference>
<keyword evidence="1 2" id="KW-0238">DNA-binding</keyword>
<feature type="DNA-binding region" description="HMG box" evidence="2">
    <location>
        <begin position="43"/>
        <end position="101"/>
    </location>
</feature>
<evidence type="ECO:0000256" key="2">
    <source>
        <dbReference type="PROSITE-ProRule" id="PRU00267"/>
    </source>
</evidence>
<dbReference type="PROSITE" id="PS50118">
    <property type="entry name" value="HMG_BOX_2"/>
    <property type="match status" value="1"/>
</dbReference>
<dbReference type="InterPro" id="IPR009071">
    <property type="entry name" value="HMG_box_dom"/>
</dbReference>
<dbReference type="Gene3D" id="1.10.30.10">
    <property type="entry name" value="High mobility group box domain"/>
    <property type="match status" value="1"/>
</dbReference>
<proteinExistence type="predicted"/>
<accession>A0A3P7U9F3</accession>
<dbReference type="PANTHER" id="PTHR48112:SF22">
    <property type="entry name" value="MITOCHONDRIAL TRANSCRIPTION FACTOR A, ISOFORM B"/>
    <property type="match status" value="1"/>
</dbReference>
<keyword evidence="5" id="KW-1185">Reference proteome</keyword>
<accession>A0A183F3C2</accession>
<dbReference type="AlphaFoldDB" id="A0A183F3C2"/>
<gene>
    <name evidence="4" type="ORF">HPBE_LOCUS665</name>
</gene>
<evidence type="ECO:0000313" key="4">
    <source>
        <dbReference type="EMBL" id="VDO19047.1"/>
    </source>
</evidence>
<keyword evidence="2" id="KW-0539">Nucleus</keyword>